<dbReference type="InterPro" id="IPR000035">
    <property type="entry name" value="Alkylbase_DNA_glycsylse_CS"/>
</dbReference>
<evidence type="ECO:0000313" key="8">
    <source>
        <dbReference type="EMBL" id="ASS74230.1"/>
    </source>
</evidence>
<dbReference type="EC" id="3.2.2.21" evidence="3"/>
<dbReference type="CDD" id="cd00056">
    <property type="entry name" value="ENDO3c"/>
    <property type="match status" value="1"/>
</dbReference>
<dbReference type="InterPro" id="IPR003265">
    <property type="entry name" value="HhH-GPD_domain"/>
</dbReference>
<dbReference type="Pfam" id="PF07934">
    <property type="entry name" value="OGG_N"/>
    <property type="match status" value="1"/>
</dbReference>
<dbReference type="Proteomes" id="UP000214688">
    <property type="component" value="Chromosome"/>
</dbReference>
<reference evidence="8 9" key="1">
    <citation type="journal article" date="2015" name="Int. J. Syst. Evol. Microbiol.">
        <title>Tumebacillus algifaecis sp. nov., isolated from decomposing algal scum.</title>
        <authorList>
            <person name="Wu Y.F."/>
            <person name="Zhang B."/>
            <person name="Xing P."/>
            <person name="Wu Q.L."/>
            <person name="Liu S.J."/>
        </authorList>
    </citation>
    <scope>NUCLEOTIDE SEQUENCE [LARGE SCALE GENOMIC DNA]</scope>
    <source>
        <strain evidence="8 9">THMBR28</strain>
    </source>
</reference>
<dbReference type="GO" id="GO:0032131">
    <property type="term" value="F:alkylated DNA binding"/>
    <property type="evidence" value="ECO:0007669"/>
    <property type="project" value="TreeGrafter"/>
</dbReference>
<evidence type="ECO:0000256" key="3">
    <source>
        <dbReference type="ARBA" id="ARBA00012000"/>
    </source>
</evidence>
<evidence type="ECO:0000259" key="7">
    <source>
        <dbReference type="SMART" id="SM00478"/>
    </source>
</evidence>
<evidence type="ECO:0000256" key="5">
    <source>
        <dbReference type="ARBA" id="ARBA00022801"/>
    </source>
</evidence>
<keyword evidence="5" id="KW-0378">Hydrolase</keyword>
<keyword evidence="9" id="KW-1185">Reference proteome</keyword>
<evidence type="ECO:0000256" key="1">
    <source>
        <dbReference type="ARBA" id="ARBA00000086"/>
    </source>
</evidence>
<evidence type="ECO:0000256" key="6">
    <source>
        <dbReference type="ARBA" id="ARBA00023204"/>
    </source>
</evidence>
<dbReference type="PROSITE" id="PS00516">
    <property type="entry name" value="ALKYLBASE_DNA_GLYCOS"/>
    <property type="match status" value="1"/>
</dbReference>
<dbReference type="GO" id="GO:0043916">
    <property type="term" value="F:DNA-7-methylguanine glycosylase activity"/>
    <property type="evidence" value="ECO:0007669"/>
    <property type="project" value="TreeGrafter"/>
</dbReference>
<protein>
    <recommendedName>
        <fullName evidence="3">DNA-3-methyladenine glycosylase II</fullName>
        <ecNumber evidence="3">3.2.2.21</ecNumber>
    </recommendedName>
</protein>
<dbReference type="GO" id="GO:0006307">
    <property type="term" value="P:DNA alkylation repair"/>
    <property type="evidence" value="ECO:0007669"/>
    <property type="project" value="TreeGrafter"/>
</dbReference>
<gene>
    <name evidence="8" type="ORF">CIG75_04015</name>
</gene>
<dbReference type="InterPro" id="IPR023170">
    <property type="entry name" value="HhH_base_excis_C"/>
</dbReference>
<dbReference type="InterPro" id="IPR037046">
    <property type="entry name" value="AlkA_N_sf"/>
</dbReference>
<name>A0A223CXW7_9BACL</name>
<dbReference type="EMBL" id="CP022657">
    <property type="protein sequence ID" value="ASS74230.1"/>
    <property type="molecule type" value="Genomic_DNA"/>
</dbReference>
<dbReference type="PANTHER" id="PTHR43003:SF12">
    <property type="entry name" value="DNA-3-METHYLADENINE GLYCOSYLASE"/>
    <property type="match status" value="1"/>
</dbReference>
<dbReference type="GO" id="GO:0005737">
    <property type="term" value="C:cytoplasm"/>
    <property type="evidence" value="ECO:0007669"/>
    <property type="project" value="TreeGrafter"/>
</dbReference>
<keyword evidence="6" id="KW-0234">DNA repair</keyword>
<dbReference type="GO" id="GO:0032993">
    <property type="term" value="C:protein-DNA complex"/>
    <property type="evidence" value="ECO:0007669"/>
    <property type="project" value="TreeGrafter"/>
</dbReference>
<dbReference type="GO" id="GO:0008725">
    <property type="term" value="F:DNA-3-methyladenine glycosylase activity"/>
    <property type="evidence" value="ECO:0007669"/>
    <property type="project" value="TreeGrafter"/>
</dbReference>
<proteinExistence type="inferred from homology"/>
<dbReference type="GO" id="GO:0008534">
    <property type="term" value="F:oxidized purine nucleobase lesion DNA N-glycosylase activity"/>
    <property type="evidence" value="ECO:0007669"/>
    <property type="project" value="InterPro"/>
</dbReference>
<dbReference type="Gene3D" id="1.10.340.30">
    <property type="entry name" value="Hypothetical protein, domain 2"/>
    <property type="match status" value="1"/>
</dbReference>
<dbReference type="GO" id="GO:0006289">
    <property type="term" value="P:nucleotide-excision repair"/>
    <property type="evidence" value="ECO:0007669"/>
    <property type="project" value="InterPro"/>
</dbReference>
<feature type="domain" description="HhH-GPD" evidence="7">
    <location>
        <begin position="156"/>
        <end position="320"/>
    </location>
</feature>
<dbReference type="GO" id="GO:0006285">
    <property type="term" value="P:base-excision repair, AP site formation"/>
    <property type="evidence" value="ECO:0007669"/>
    <property type="project" value="TreeGrafter"/>
</dbReference>
<dbReference type="Gene3D" id="3.30.310.20">
    <property type="entry name" value="DNA-3-methyladenine glycosylase AlkA, N-terminal domain"/>
    <property type="match status" value="1"/>
</dbReference>
<dbReference type="InterPro" id="IPR051912">
    <property type="entry name" value="Alkylbase_DNA_Glycosylase/TA"/>
</dbReference>
<evidence type="ECO:0000256" key="2">
    <source>
        <dbReference type="ARBA" id="ARBA00010817"/>
    </source>
</evidence>
<dbReference type="SUPFAM" id="SSF48150">
    <property type="entry name" value="DNA-glycosylase"/>
    <property type="match status" value="1"/>
</dbReference>
<keyword evidence="4" id="KW-0227">DNA damage</keyword>
<evidence type="ECO:0000256" key="4">
    <source>
        <dbReference type="ARBA" id="ARBA00022763"/>
    </source>
</evidence>
<comment type="catalytic activity">
    <reaction evidence="1">
        <text>Hydrolysis of alkylated DNA, releasing 3-methyladenine, 3-methylguanine, 7-methylguanine and 7-methyladenine.</text>
        <dbReference type="EC" id="3.2.2.21"/>
    </reaction>
</comment>
<evidence type="ECO:0000313" key="9">
    <source>
        <dbReference type="Proteomes" id="UP000214688"/>
    </source>
</evidence>
<dbReference type="InterPro" id="IPR012904">
    <property type="entry name" value="OGG_N"/>
</dbReference>
<accession>A0A223CXW7</accession>
<dbReference type="Gene3D" id="1.10.1670.10">
    <property type="entry name" value="Helix-hairpin-Helix base-excision DNA repair enzymes (C-terminal)"/>
    <property type="match status" value="1"/>
</dbReference>
<dbReference type="KEGG" id="tab:CIG75_04015"/>
<comment type="similarity">
    <text evidence="2">Belongs to the alkylbase DNA glycosidase AlkA family.</text>
</comment>
<dbReference type="AlphaFoldDB" id="A0A223CXW7"/>
<organism evidence="8 9">
    <name type="scientific">Tumebacillus algifaecis</name>
    <dbReference type="NCBI Taxonomy" id="1214604"/>
    <lineage>
        <taxon>Bacteria</taxon>
        <taxon>Bacillati</taxon>
        <taxon>Bacillota</taxon>
        <taxon>Bacilli</taxon>
        <taxon>Bacillales</taxon>
        <taxon>Alicyclobacillaceae</taxon>
        <taxon>Tumebacillus</taxon>
    </lineage>
</organism>
<sequence length="320" mass="36661">MYMKTNPLAQEPSIIAGGCWEDNGQEIKLGVPKEYSFAENLRYLSKSPNECLFQIKDQKIYRALAIEDETPILEISMEHERVLTIRFLAGTAPTRQSVRLEVARYVSEWFDLETDLLPFYALAQSDVLLQRAVESFYGLRMIGIPDFFEAICWGIIGQQINLPFAYTLKRRLVESYGRRVHGDGTDYWLFPTPQAIAALSVHDLAGLQMTTRKSEYLIGVAQLIVAGRLSKELLSGAEEKQAEKMLTSIRGIGPWTANYVLMRCLHVPSAFPIDDVGLHNAIKYVLGTDQKPTKEEIRQFALPWKNWESYATFYLWRFLY</sequence>
<dbReference type="PANTHER" id="PTHR43003">
    <property type="entry name" value="DNA-3-METHYLADENINE GLYCOSYLASE"/>
    <property type="match status" value="1"/>
</dbReference>
<dbReference type="InterPro" id="IPR011257">
    <property type="entry name" value="DNA_glycosylase"/>
</dbReference>
<dbReference type="Pfam" id="PF00730">
    <property type="entry name" value="HhH-GPD"/>
    <property type="match status" value="1"/>
</dbReference>
<dbReference type="FunFam" id="1.10.340.30:FF:000004">
    <property type="entry name" value="DNA-3-methyladenine glycosylase II"/>
    <property type="match status" value="1"/>
</dbReference>
<dbReference type="SMART" id="SM00478">
    <property type="entry name" value="ENDO3c"/>
    <property type="match status" value="1"/>
</dbReference>